<dbReference type="InterPro" id="IPR036849">
    <property type="entry name" value="Enolase-like_C_sf"/>
</dbReference>
<evidence type="ECO:0000259" key="4">
    <source>
        <dbReference type="SMART" id="SM00922"/>
    </source>
</evidence>
<dbReference type="SMART" id="SM00922">
    <property type="entry name" value="MR_MLE"/>
    <property type="match status" value="1"/>
</dbReference>
<evidence type="ECO:0000256" key="2">
    <source>
        <dbReference type="ARBA" id="ARBA00022723"/>
    </source>
</evidence>
<dbReference type="InterPro" id="IPR013341">
    <property type="entry name" value="Mandelate_racemase_N_dom"/>
</dbReference>
<dbReference type="InterPro" id="IPR013342">
    <property type="entry name" value="Mandelate_racemase_C"/>
</dbReference>
<comment type="caution">
    <text evidence="5">The sequence shown here is derived from an EMBL/GenBank/DDBJ whole genome shotgun (WGS) entry which is preliminary data.</text>
</comment>
<dbReference type="GO" id="GO:0009063">
    <property type="term" value="P:amino acid catabolic process"/>
    <property type="evidence" value="ECO:0007669"/>
    <property type="project" value="InterPro"/>
</dbReference>
<dbReference type="InterPro" id="IPR046945">
    <property type="entry name" value="RHMD-like"/>
</dbReference>
<gene>
    <name evidence="5" type="ORF">GTW51_07655</name>
</gene>
<dbReference type="Gene3D" id="3.20.20.120">
    <property type="entry name" value="Enolase-like C-terminal domain"/>
    <property type="match status" value="1"/>
</dbReference>
<dbReference type="PROSITE" id="PS00908">
    <property type="entry name" value="MR_MLE_1"/>
    <property type="match status" value="1"/>
</dbReference>
<feature type="domain" description="Mandelate racemase/muconate lactonizing enzyme C-terminal" evidence="4">
    <location>
        <begin position="141"/>
        <end position="241"/>
    </location>
</feature>
<dbReference type="SUPFAM" id="SSF54826">
    <property type="entry name" value="Enolase N-terminal domain-like"/>
    <property type="match status" value="1"/>
</dbReference>
<accession>A0A6L9MFH8</accession>
<evidence type="ECO:0000313" key="5">
    <source>
        <dbReference type="EMBL" id="NDV86573.1"/>
    </source>
</evidence>
<dbReference type="GO" id="GO:0016836">
    <property type="term" value="F:hydro-lyase activity"/>
    <property type="evidence" value="ECO:0007669"/>
    <property type="project" value="TreeGrafter"/>
</dbReference>
<evidence type="ECO:0000313" key="6">
    <source>
        <dbReference type="Proteomes" id="UP000476332"/>
    </source>
</evidence>
<evidence type="ECO:0000256" key="1">
    <source>
        <dbReference type="ARBA" id="ARBA00001946"/>
    </source>
</evidence>
<dbReference type="AlphaFoldDB" id="A0A6L9MFH8"/>
<comment type="cofactor">
    <cofactor evidence="1">
        <name>Mg(2+)</name>
        <dbReference type="ChEBI" id="CHEBI:18420"/>
    </cofactor>
</comment>
<dbReference type="InterPro" id="IPR029065">
    <property type="entry name" value="Enolase_C-like"/>
</dbReference>
<dbReference type="RefSeq" id="WP_163043296.1">
    <property type="nucleotide sequence ID" value="NZ_JAAAMJ010000003.1"/>
</dbReference>
<dbReference type="Pfam" id="PF13378">
    <property type="entry name" value="MR_MLE_C"/>
    <property type="match status" value="1"/>
</dbReference>
<dbReference type="SUPFAM" id="SSF51604">
    <property type="entry name" value="Enolase C-terminal domain-like"/>
    <property type="match status" value="1"/>
</dbReference>
<dbReference type="InterPro" id="IPR018110">
    <property type="entry name" value="Mandel_Rmase/mucon_lact_enz_CS"/>
</dbReference>
<keyword evidence="6" id="KW-1185">Reference proteome</keyword>
<dbReference type="Pfam" id="PF02746">
    <property type="entry name" value="MR_MLE_N"/>
    <property type="match status" value="1"/>
</dbReference>
<dbReference type="PANTHER" id="PTHR13794">
    <property type="entry name" value="ENOLASE SUPERFAMILY, MANDELATE RACEMASE"/>
    <property type="match status" value="1"/>
</dbReference>
<organism evidence="5 6">
    <name type="scientific">Aurantimonas aggregata</name>
    <dbReference type="NCBI Taxonomy" id="2047720"/>
    <lineage>
        <taxon>Bacteria</taxon>
        <taxon>Pseudomonadati</taxon>
        <taxon>Pseudomonadota</taxon>
        <taxon>Alphaproteobacteria</taxon>
        <taxon>Hyphomicrobiales</taxon>
        <taxon>Aurantimonadaceae</taxon>
        <taxon>Aurantimonas</taxon>
    </lineage>
</organism>
<reference evidence="5 6" key="1">
    <citation type="submission" date="2020-01" db="EMBL/GenBank/DDBJ databases">
        <title>Genomes of bacteria type strains.</title>
        <authorList>
            <person name="Chen J."/>
            <person name="Zhu S."/>
            <person name="Chen J."/>
        </authorList>
    </citation>
    <scope>NUCLEOTIDE SEQUENCE [LARGE SCALE GENOMIC DNA]</scope>
    <source>
        <strain evidence="5 6">KCTC 52919</strain>
    </source>
</reference>
<dbReference type="GO" id="GO:0000287">
    <property type="term" value="F:magnesium ion binding"/>
    <property type="evidence" value="ECO:0007669"/>
    <property type="project" value="TreeGrafter"/>
</dbReference>
<dbReference type="Proteomes" id="UP000476332">
    <property type="component" value="Unassembled WGS sequence"/>
</dbReference>
<proteinExistence type="predicted"/>
<evidence type="ECO:0000256" key="3">
    <source>
        <dbReference type="ARBA" id="ARBA00022842"/>
    </source>
</evidence>
<name>A0A6L9MFH8_9HYPH</name>
<dbReference type="EMBL" id="JAAAMJ010000003">
    <property type="protein sequence ID" value="NDV86573.1"/>
    <property type="molecule type" value="Genomic_DNA"/>
</dbReference>
<dbReference type="CDD" id="cd03316">
    <property type="entry name" value="MR_like"/>
    <property type="match status" value="1"/>
</dbReference>
<dbReference type="InterPro" id="IPR029017">
    <property type="entry name" value="Enolase-like_N"/>
</dbReference>
<dbReference type="SFLD" id="SFLDS00001">
    <property type="entry name" value="Enolase"/>
    <property type="match status" value="1"/>
</dbReference>
<keyword evidence="3" id="KW-0460">Magnesium</keyword>
<dbReference type="Gene3D" id="3.30.390.10">
    <property type="entry name" value="Enolase-like, N-terminal domain"/>
    <property type="match status" value="1"/>
</dbReference>
<sequence length="389" mass="43875">MKITDIKATLHRHEIDLPDIGKSIESRMFVFVEVHTDEEISGFGITGSMLPWAIIACIHDHLKPALVGRDPYNTEEIHGHVWKKLNSRAYTGVISNALAAVDIALWDIRGKKEGRSIHQLLGGFRDWAPTYATFGYPFFDEKQLADYAIKFLDDGHKMLKMVVGGEPSRTWKDDVRRVHAAREAIGPDVDLMIDANCWFNPTDAYMLARNIEDCNIRWFEEPIEQNDARALADFRQRVSMPVAAGQMEGHRWRSRELIVHHAVDVIQPNVLYHGGFTETLKIGHMAQAFNLPMANGGGWPIFNMHHLCGLMNGGPVEFHYGMWQTGKHFFEGTPDPVEGKMTLSGRPGLGFTPNYDALANGQITDPKDSQFEGRDGHGYLLREAIEQQS</sequence>
<protein>
    <submittedName>
        <fullName evidence="5">Mandelate racemase/muconate lactonizing enzyme family protein</fullName>
    </submittedName>
</protein>
<keyword evidence="2" id="KW-0479">Metal-binding</keyword>
<dbReference type="GO" id="GO:0016052">
    <property type="term" value="P:carbohydrate catabolic process"/>
    <property type="evidence" value="ECO:0007669"/>
    <property type="project" value="TreeGrafter"/>
</dbReference>
<dbReference type="PANTHER" id="PTHR13794:SF58">
    <property type="entry name" value="MITOCHONDRIAL ENOLASE SUPERFAMILY MEMBER 1"/>
    <property type="match status" value="1"/>
</dbReference>